<dbReference type="Pfam" id="PF00176">
    <property type="entry name" value="SNF2-rel_dom"/>
    <property type="match status" value="1"/>
</dbReference>
<dbReference type="SMART" id="SM00487">
    <property type="entry name" value="DEXDc"/>
    <property type="match status" value="1"/>
</dbReference>
<evidence type="ECO:0000259" key="7">
    <source>
        <dbReference type="PROSITE" id="PS51194"/>
    </source>
</evidence>
<evidence type="ECO:0000259" key="6">
    <source>
        <dbReference type="PROSITE" id="PS51192"/>
    </source>
</evidence>
<dbReference type="InterPro" id="IPR000330">
    <property type="entry name" value="SNF2_N"/>
</dbReference>
<dbReference type="Pfam" id="PF00271">
    <property type="entry name" value="Helicase_C"/>
    <property type="match status" value="1"/>
</dbReference>
<sequence>MNSQKANGRSPSHVGDADSKRRRLVESQKNNMFRPTPGQSALIQNQLTQFFKPTESTTNSRSSSVEATSPLSNLKIRDDPPEKSRHELFLEQLRLREEHKRRQKQAVEQEKRLAQVQYEEKKRLYVEEQYKKVELKKREAMQLHIEKEKIKQQKQAEPLMQQPLFQQQKQVDQQQQQQQVDHQQQQPIVQQQQQSNLQQQQQQQQQQVEQRQPFIQQSNIQAEHQPQQTEKVDSDDDIIIDEEMTNKNVCIGMVKTDIVVEKCPLILIRDEQYEIVSLESEGKLNTDNYSFKVTSRSQPPRFYGWVPFKDTKILGPLVDHRLIWWDAVIPRGKATNTRTPLCIILYCRPDLLNTIAKYFESQRLFLKTPPFYNPACRYNNPHHHMVEQAVSYQHHHPPNHAMHNQQQNLQQQQYQNYRYQQQQQQQQQQLQGGPPGPYNHQQYAVNNFPNERQSQKDIEMLLASIPSDVPLLRKKKKSSKKKNLITILSEDEEESVESEESSEDELENGYVEGLKCHLMDHQIKGVSWMIDRENNQSSNGGILADMGLGKTIQTIALMTSTMTSEEDSDEEEKEEGDNHQITLIVTPLALIHQWVDEILTKTEKGKLRVLKHHGPNRTKNYLLFKRYDVVVTTYQVVASDMPADNKKTKKKKKTTTKSTATDLDGLVITDEEEEDKERPVLPKQYTPLKKNHGPLFQLNWHRIVLDEAQFIKNRTTKASLSCATLSSVKRWCLTGTPIQNNVDELYSLLRFLRIQPLSDYPTFKKTISIPIMNGDTHIAMNRLKAVLMAVMLRRTKSVLGSTSTTQDTHGEQIDSTTVTKEDSPNNDESLSKKLTLKLPTRQKTDILLTFTDHEQALYQLLLTKSKDTIQAMVGNQNRYMNMLCLLLRLRQACDHPQLILNTIENDSDALDIISDVTTAGSTSDINSNLSLQQQISCELCGRPNNNEQKEQTPYCTDCTSGLQSKFSDRRTLFKTSTKVSKLMEILKQTRESNPDEKTIVFSQFTSMLNLLEEPLKREGFKICRYDGSMSSQLRERSLSLLKHDSKTTVMLISLKCGSLGLNLTAANRVILVDLWWNPALEEQAIDRVHRIGQKLPVYVTRLLIENTVELKIVELQEKKAQLTKGALGDGLVKSAKLTASEIRSLFDL</sequence>
<evidence type="ECO:0000256" key="4">
    <source>
        <dbReference type="SAM" id="Coils"/>
    </source>
</evidence>
<feature type="region of interest" description="Disordered" evidence="5">
    <location>
        <begin position="395"/>
        <end position="441"/>
    </location>
</feature>
<gene>
    <name evidence="8" type="ORF">HPULCUR_002000</name>
</gene>
<feature type="domain" description="Helicase C-terminal" evidence="7">
    <location>
        <begin position="978"/>
        <end position="1131"/>
    </location>
</feature>
<dbReference type="InterPro" id="IPR038718">
    <property type="entry name" value="SNF2-like_sf"/>
</dbReference>
<dbReference type="InterPro" id="IPR014001">
    <property type="entry name" value="Helicase_ATP-bd"/>
</dbReference>
<keyword evidence="3" id="KW-0067">ATP-binding</keyword>
<dbReference type="Gene3D" id="3.40.50.300">
    <property type="entry name" value="P-loop containing nucleotide triphosphate hydrolases"/>
    <property type="match status" value="1"/>
</dbReference>
<accession>A0ABP9XRD0</accession>
<evidence type="ECO:0000256" key="3">
    <source>
        <dbReference type="ARBA" id="ARBA00022840"/>
    </source>
</evidence>
<feature type="compositionally biased region" description="Polar residues" evidence="5">
    <location>
        <begin position="27"/>
        <end position="72"/>
    </location>
</feature>
<evidence type="ECO:0000256" key="2">
    <source>
        <dbReference type="ARBA" id="ARBA00022801"/>
    </source>
</evidence>
<keyword evidence="2" id="KW-0378">Hydrolase</keyword>
<feature type="region of interest" description="Disordered" evidence="5">
    <location>
        <begin position="1"/>
        <end position="83"/>
    </location>
</feature>
<name>A0ABP9XRD0_9FUNG</name>
<evidence type="ECO:0000256" key="5">
    <source>
        <dbReference type="SAM" id="MobiDB-lite"/>
    </source>
</evidence>
<dbReference type="CDD" id="cd18793">
    <property type="entry name" value="SF2_C_SNF"/>
    <property type="match status" value="1"/>
</dbReference>
<dbReference type="PROSITE" id="PS51194">
    <property type="entry name" value="HELICASE_CTER"/>
    <property type="match status" value="1"/>
</dbReference>
<evidence type="ECO:0000256" key="1">
    <source>
        <dbReference type="ARBA" id="ARBA00022741"/>
    </source>
</evidence>
<reference evidence="8 9" key="1">
    <citation type="submission" date="2024-04" db="EMBL/GenBank/DDBJ databases">
        <title>genome sequences of Mucor flavus KT1a and Helicostylum pulchrum KT1b strains isolation_sourced from the surface of a dry-aged beef.</title>
        <authorList>
            <person name="Toyotome T."/>
            <person name="Hosono M."/>
            <person name="Torimaru M."/>
            <person name="Fukuda K."/>
            <person name="Mikami N."/>
        </authorList>
    </citation>
    <scope>NUCLEOTIDE SEQUENCE [LARGE SCALE GENOMIC DNA]</scope>
    <source>
        <strain evidence="8 9">KT1b</strain>
    </source>
</reference>
<feature type="compositionally biased region" description="Polar residues" evidence="5">
    <location>
        <begin position="800"/>
        <end position="818"/>
    </location>
</feature>
<keyword evidence="9" id="KW-1185">Reference proteome</keyword>
<feature type="compositionally biased region" description="Low complexity" evidence="5">
    <location>
        <begin position="404"/>
        <end position="431"/>
    </location>
</feature>
<dbReference type="PANTHER" id="PTHR45626:SF14">
    <property type="entry name" value="ATP-DEPENDENT DNA HELICASE (EUROFUNG)"/>
    <property type="match status" value="1"/>
</dbReference>
<dbReference type="SMART" id="SM00490">
    <property type="entry name" value="HELICc"/>
    <property type="match status" value="1"/>
</dbReference>
<feature type="coiled-coil region" evidence="4">
    <location>
        <begin position="90"/>
        <end position="153"/>
    </location>
</feature>
<feature type="compositionally biased region" description="Polar residues" evidence="5">
    <location>
        <begin position="1"/>
        <end position="10"/>
    </location>
</feature>
<keyword evidence="4" id="KW-0175">Coiled coil</keyword>
<feature type="region of interest" description="Disordered" evidence="5">
    <location>
        <begin position="800"/>
        <end position="830"/>
    </location>
</feature>
<dbReference type="InterPro" id="IPR027417">
    <property type="entry name" value="P-loop_NTPase"/>
</dbReference>
<dbReference type="InterPro" id="IPR049730">
    <property type="entry name" value="SNF2/RAD54-like_C"/>
</dbReference>
<keyword evidence="1" id="KW-0547">Nucleotide-binding</keyword>
<dbReference type="Gene3D" id="3.40.50.10810">
    <property type="entry name" value="Tandem AAA-ATPase domain"/>
    <property type="match status" value="2"/>
</dbReference>
<dbReference type="SUPFAM" id="SSF52540">
    <property type="entry name" value="P-loop containing nucleoside triphosphate hydrolases"/>
    <property type="match status" value="2"/>
</dbReference>
<protein>
    <submittedName>
        <fullName evidence="8">Uncharacterized protein</fullName>
    </submittedName>
</protein>
<evidence type="ECO:0000313" key="8">
    <source>
        <dbReference type="EMBL" id="GAA5796627.1"/>
    </source>
</evidence>
<proteinExistence type="predicted"/>
<dbReference type="CDD" id="cd18008">
    <property type="entry name" value="DEXDc_SHPRH-like"/>
    <property type="match status" value="1"/>
</dbReference>
<dbReference type="Proteomes" id="UP001476247">
    <property type="component" value="Unassembled WGS sequence"/>
</dbReference>
<feature type="domain" description="Helicase ATP-binding" evidence="6">
    <location>
        <begin position="531"/>
        <end position="755"/>
    </location>
</feature>
<dbReference type="EMBL" id="BAABUJ010000006">
    <property type="protein sequence ID" value="GAA5796627.1"/>
    <property type="molecule type" value="Genomic_DNA"/>
</dbReference>
<dbReference type="InterPro" id="IPR001650">
    <property type="entry name" value="Helicase_C-like"/>
</dbReference>
<evidence type="ECO:0000313" key="9">
    <source>
        <dbReference type="Proteomes" id="UP001476247"/>
    </source>
</evidence>
<dbReference type="PROSITE" id="PS51192">
    <property type="entry name" value="HELICASE_ATP_BIND_1"/>
    <property type="match status" value="1"/>
</dbReference>
<dbReference type="PANTHER" id="PTHR45626">
    <property type="entry name" value="TRANSCRIPTION TERMINATION FACTOR 2-RELATED"/>
    <property type="match status" value="1"/>
</dbReference>
<organism evidence="8 9">
    <name type="scientific">Helicostylum pulchrum</name>
    <dbReference type="NCBI Taxonomy" id="562976"/>
    <lineage>
        <taxon>Eukaryota</taxon>
        <taxon>Fungi</taxon>
        <taxon>Fungi incertae sedis</taxon>
        <taxon>Mucoromycota</taxon>
        <taxon>Mucoromycotina</taxon>
        <taxon>Mucoromycetes</taxon>
        <taxon>Mucorales</taxon>
        <taxon>Mucorineae</taxon>
        <taxon>Mucoraceae</taxon>
        <taxon>Helicostylum</taxon>
    </lineage>
</organism>
<comment type="caution">
    <text evidence="8">The sequence shown here is derived from an EMBL/GenBank/DDBJ whole genome shotgun (WGS) entry which is preliminary data.</text>
</comment>
<dbReference type="InterPro" id="IPR050628">
    <property type="entry name" value="SNF2_RAD54_helicase_TF"/>
</dbReference>